<dbReference type="SUPFAM" id="SSF52047">
    <property type="entry name" value="RNI-like"/>
    <property type="match status" value="1"/>
</dbReference>
<dbReference type="InterPro" id="IPR055312">
    <property type="entry name" value="FBL15-like"/>
</dbReference>
<dbReference type="AlphaFoldDB" id="M8CH55"/>
<dbReference type="PANTHER" id="PTHR34709:SF80">
    <property type="entry name" value="F-BOX DOMAIN-CONTAINING PROTEIN"/>
    <property type="match status" value="1"/>
</dbReference>
<proteinExistence type="predicted"/>
<protein>
    <recommendedName>
        <fullName evidence="2">F-box/LRR-repeat protein 15/At3g58940/PEG3-like LRR domain-containing protein</fullName>
    </recommendedName>
</protein>
<feature type="compositionally biased region" description="Polar residues" evidence="1">
    <location>
        <begin position="293"/>
        <end position="302"/>
    </location>
</feature>
<evidence type="ECO:0000256" key="1">
    <source>
        <dbReference type="SAM" id="MobiDB-lite"/>
    </source>
</evidence>
<dbReference type="Pfam" id="PF24758">
    <property type="entry name" value="LRR_At5g56370"/>
    <property type="match status" value="1"/>
</dbReference>
<evidence type="ECO:0000259" key="2">
    <source>
        <dbReference type="Pfam" id="PF24758"/>
    </source>
</evidence>
<feature type="region of interest" description="Disordered" evidence="1">
    <location>
        <begin position="279"/>
        <end position="302"/>
    </location>
</feature>
<organism evidence="3">
    <name type="scientific">Aegilops tauschii</name>
    <name type="common">Tausch's goatgrass</name>
    <name type="synonym">Aegilops squarrosa</name>
    <dbReference type="NCBI Taxonomy" id="37682"/>
    <lineage>
        <taxon>Eukaryota</taxon>
        <taxon>Viridiplantae</taxon>
        <taxon>Streptophyta</taxon>
        <taxon>Embryophyta</taxon>
        <taxon>Tracheophyta</taxon>
        <taxon>Spermatophyta</taxon>
        <taxon>Magnoliopsida</taxon>
        <taxon>Liliopsida</taxon>
        <taxon>Poales</taxon>
        <taxon>Poaceae</taxon>
        <taxon>BOP clade</taxon>
        <taxon>Pooideae</taxon>
        <taxon>Triticodae</taxon>
        <taxon>Triticeae</taxon>
        <taxon>Triticinae</taxon>
        <taxon>Aegilops</taxon>
    </lineage>
</organism>
<sequence>MANIISPCSDSNDAPPAAYTNGYRGSGHCQRGDPAPPGFKGILAPLKEAPRSARRLSLPCFEKGTCITECADNLSHDGALAAYSAADVHGLKITVPYDTPAHRIPSWLRFASRRLAGALYLHGVPHLLLRPQPPPPGGAMFPALTDLEISNATIESSALGALVSTQCPCLRKLRLVLLSLVAASDVSIRSGSLRHLEFTDVQNTIRLHVAAPALQVLDVRSFVGEVYVTAPKLAEVVWRSTCLLFVFVDSGRHLRRLEVTHCSAMAPLMRRADGKGYADGRSYADGPPARRSMQASSDLLPL</sequence>
<dbReference type="PANTHER" id="PTHR34709">
    <property type="entry name" value="OS10G0396666 PROTEIN"/>
    <property type="match status" value="1"/>
</dbReference>
<dbReference type="EnsemblPlants" id="EMT26552">
    <property type="protein sequence ID" value="EMT26552"/>
    <property type="gene ID" value="F775_43453"/>
</dbReference>
<evidence type="ECO:0000313" key="3">
    <source>
        <dbReference type="EnsemblPlants" id="EMT26552"/>
    </source>
</evidence>
<accession>M8CH55</accession>
<reference evidence="3" key="1">
    <citation type="submission" date="2015-06" db="UniProtKB">
        <authorList>
            <consortium name="EnsemblPlants"/>
        </authorList>
    </citation>
    <scope>IDENTIFICATION</scope>
</reference>
<name>M8CH55_AEGTA</name>
<dbReference type="InterPro" id="IPR055411">
    <property type="entry name" value="LRR_FXL15/At3g58940/PEG3-like"/>
</dbReference>
<feature type="domain" description="F-box/LRR-repeat protein 15/At3g58940/PEG3-like LRR" evidence="2">
    <location>
        <begin position="85"/>
        <end position="218"/>
    </location>
</feature>